<evidence type="ECO:0000259" key="2">
    <source>
        <dbReference type="PROSITE" id="PS51178"/>
    </source>
</evidence>
<name>A0A837RFE9_9LACO</name>
<comment type="caution">
    <text evidence="3">The sequence shown here is derived from an EMBL/GenBank/DDBJ whole genome shotgun (WGS) entry which is preliminary data.</text>
</comment>
<feature type="region of interest" description="Disordered" evidence="1">
    <location>
        <begin position="191"/>
        <end position="216"/>
    </location>
</feature>
<feature type="domain" description="PASTA" evidence="2">
    <location>
        <begin position="59"/>
        <end position="129"/>
    </location>
</feature>
<reference evidence="3 4" key="1">
    <citation type="journal article" date="2015" name="Genome Announc.">
        <title>Expanding the biotechnology potential of lactobacilli through comparative genomics of 213 strains and associated genera.</title>
        <authorList>
            <person name="Sun Z."/>
            <person name="Harris H.M."/>
            <person name="McCann A."/>
            <person name="Guo C."/>
            <person name="Argimon S."/>
            <person name="Zhang W."/>
            <person name="Yang X."/>
            <person name="Jeffery I.B."/>
            <person name="Cooney J.C."/>
            <person name="Kagawa T.F."/>
            <person name="Liu W."/>
            <person name="Song Y."/>
            <person name="Salvetti E."/>
            <person name="Wrobel A."/>
            <person name="Rasinkangas P."/>
            <person name="Parkhill J."/>
            <person name="Rea M.C."/>
            <person name="O'Sullivan O."/>
            <person name="Ritari J."/>
            <person name="Douillard F.P."/>
            <person name="Paul Ross R."/>
            <person name="Yang R."/>
            <person name="Briner A.E."/>
            <person name="Felis G.E."/>
            <person name="de Vos W.M."/>
            <person name="Barrangou R."/>
            <person name="Klaenhammer T.R."/>
            <person name="Caufield P.W."/>
            <person name="Cui Y."/>
            <person name="Zhang H."/>
            <person name="O'Toole P.W."/>
        </authorList>
    </citation>
    <scope>NUCLEOTIDE SEQUENCE [LARGE SCALE GENOMIC DNA]</scope>
    <source>
        <strain evidence="3 4">JCM 15951</strain>
    </source>
</reference>
<dbReference type="Proteomes" id="UP000050964">
    <property type="component" value="Unassembled WGS sequence"/>
</dbReference>
<evidence type="ECO:0000256" key="1">
    <source>
        <dbReference type="SAM" id="MobiDB-lite"/>
    </source>
</evidence>
<sequence length="216" mass="23814">MMVNSKSKKKTLTALSNKGLGVFGEVLNTLHSVADTVNKVTPKIVDEGVKVIDSHLEKHKDDFKMPGLSQISVAEAKRILALYPINFSLVLVTPDIKLAQQRPNVIIKTSPKENTKVTPGSFIRVFYADDNVIAISRQLADDQASKKQGMRSRTRVDNQDRIIPVMKGIKLVSSGVNTFAGKLTFNKKIKNSLSKEPLDPSDPVITQETKKTRTSS</sequence>
<proteinExistence type="predicted"/>
<organism evidence="3 4">
    <name type="scientific">Companilactobacillus crustorum JCM 15951</name>
    <dbReference type="NCBI Taxonomy" id="1423737"/>
    <lineage>
        <taxon>Bacteria</taxon>
        <taxon>Bacillati</taxon>
        <taxon>Bacillota</taxon>
        <taxon>Bacilli</taxon>
        <taxon>Lactobacillales</taxon>
        <taxon>Lactobacillaceae</taxon>
        <taxon>Companilactobacillus</taxon>
    </lineage>
</organism>
<dbReference type="EMBL" id="AZDB01000042">
    <property type="protein sequence ID" value="KRK41392.1"/>
    <property type="molecule type" value="Genomic_DNA"/>
</dbReference>
<dbReference type="AlphaFoldDB" id="A0A837RFE9"/>
<gene>
    <name evidence="3" type="ORF">FD26_GL001518</name>
</gene>
<dbReference type="Gene3D" id="3.30.10.20">
    <property type="match status" value="1"/>
</dbReference>
<protein>
    <recommendedName>
        <fullName evidence="2">PASTA domain-containing protein</fullName>
    </recommendedName>
</protein>
<accession>A0A837RFE9</accession>
<evidence type="ECO:0000313" key="3">
    <source>
        <dbReference type="EMBL" id="KRK41392.1"/>
    </source>
</evidence>
<dbReference type="InterPro" id="IPR005543">
    <property type="entry name" value="PASTA_dom"/>
</dbReference>
<evidence type="ECO:0000313" key="4">
    <source>
        <dbReference type="Proteomes" id="UP000050964"/>
    </source>
</evidence>
<dbReference type="PROSITE" id="PS51178">
    <property type="entry name" value="PASTA"/>
    <property type="match status" value="1"/>
</dbReference>